<proteinExistence type="predicted"/>
<keyword evidence="2" id="KW-1185">Reference proteome</keyword>
<comment type="caution">
    <text evidence="1">The sequence shown here is derived from an EMBL/GenBank/DDBJ whole genome shotgun (WGS) entry which is preliminary data.</text>
</comment>
<name>A0ABR3NFF1_9TELE</name>
<gene>
    <name evidence="1" type="ORF">QQF64_035076</name>
</gene>
<dbReference type="Proteomes" id="UP001558613">
    <property type="component" value="Unassembled WGS sequence"/>
</dbReference>
<dbReference type="EMBL" id="JAYMGO010000004">
    <property type="protein sequence ID" value="KAL1275453.1"/>
    <property type="molecule type" value="Genomic_DNA"/>
</dbReference>
<reference evidence="1 2" key="1">
    <citation type="submission" date="2023-09" db="EMBL/GenBank/DDBJ databases">
        <authorList>
            <person name="Wang M."/>
        </authorList>
    </citation>
    <scope>NUCLEOTIDE SEQUENCE [LARGE SCALE GENOMIC DNA]</scope>
    <source>
        <strain evidence="1">GT-2023</strain>
        <tissue evidence="1">Liver</tissue>
    </source>
</reference>
<evidence type="ECO:0000313" key="2">
    <source>
        <dbReference type="Proteomes" id="UP001558613"/>
    </source>
</evidence>
<sequence length="83" mass="9518">MRDYMGIRMAEEADQRQNLSKAIYFCAQKLIIFTAHYTETVLQPVTSFNTLKQNGRHTSARPRAQFHISESIRQRCLSNGALG</sequence>
<accession>A0ABR3NFF1</accession>
<protein>
    <submittedName>
        <fullName evidence="1">Uncharacterized protein</fullName>
    </submittedName>
</protein>
<evidence type="ECO:0000313" key="1">
    <source>
        <dbReference type="EMBL" id="KAL1275453.1"/>
    </source>
</evidence>
<organism evidence="1 2">
    <name type="scientific">Cirrhinus molitorella</name>
    <name type="common">mud carp</name>
    <dbReference type="NCBI Taxonomy" id="172907"/>
    <lineage>
        <taxon>Eukaryota</taxon>
        <taxon>Metazoa</taxon>
        <taxon>Chordata</taxon>
        <taxon>Craniata</taxon>
        <taxon>Vertebrata</taxon>
        <taxon>Euteleostomi</taxon>
        <taxon>Actinopterygii</taxon>
        <taxon>Neopterygii</taxon>
        <taxon>Teleostei</taxon>
        <taxon>Ostariophysi</taxon>
        <taxon>Cypriniformes</taxon>
        <taxon>Cyprinidae</taxon>
        <taxon>Labeoninae</taxon>
        <taxon>Labeonini</taxon>
        <taxon>Cirrhinus</taxon>
    </lineage>
</organism>